<dbReference type="OrthoDB" id="759142at2759"/>
<evidence type="ECO:0000256" key="8">
    <source>
        <dbReference type="SAM" id="SignalP"/>
    </source>
</evidence>
<evidence type="ECO:0000256" key="7">
    <source>
        <dbReference type="SAM" id="Phobius"/>
    </source>
</evidence>
<evidence type="ECO:0000256" key="2">
    <source>
        <dbReference type="ARBA" id="ARBA00005453"/>
    </source>
</evidence>
<comment type="subcellular location">
    <subcellularLocation>
        <location evidence="1">Mitochondrion inner membrane</location>
        <topology evidence="1">Peripheral membrane protein</topology>
        <orientation evidence="1">Matrix side</orientation>
    </subcellularLocation>
</comment>
<keyword evidence="6 7" id="KW-0472">Membrane</keyword>
<keyword evidence="3" id="KW-0999">Mitochondrion inner membrane</keyword>
<evidence type="ECO:0000259" key="9">
    <source>
        <dbReference type="PROSITE" id="PS50866"/>
    </source>
</evidence>
<evidence type="ECO:0000256" key="3">
    <source>
        <dbReference type="ARBA" id="ARBA00022792"/>
    </source>
</evidence>
<keyword evidence="4" id="KW-0809">Transit peptide</keyword>
<dbReference type="GO" id="GO:0005743">
    <property type="term" value="C:mitochondrial inner membrane"/>
    <property type="evidence" value="ECO:0007669"/>
    <property type="project" value="UniProtKB-SubCell"/>
</dbReference>
<accession>A0A7R9BHB0</accession>
<evidence type="ECO:0000313" key="11">
    <source>
        <dbReference type="Proteomes" id="UP000678499"/>
    </source>
</evidence>
<keyword evidence="7" id="KW-0812">Transmembrane</keyword>
<feature type="chain" id="PRO_5036210126" description="GOLD domain-containing protein" evidence="8">
    <location>
        <begin position="21"/>
        <end position="379"/>
    </location>
</feature>
<feature type="transmembrane region" description="Helical" evidence="7">
    <location>
        <begin position="179"/>
        <end position="199"/>
    </location>
</feature>
<proteinExistence type="inferred from homology"/>
<dbReference type="Proteomes" id="UP000678499">
    <property type="component" value="Unassembled WGS sequence"/>
</dbReference>
<evidence type="ECO:0000256" key="5">
    <source>
        <dbReference type="ARBA" id="ARBA00023128"/>
    </source>
</evidence>
<dbReference type="PANTHER" id="PTHR31107:SF2">
    <property type="entry name" value="CYTOCHROME C OXIDASE ASSEMBLY FACTOR 8"/>
    <property type="match status" value="1"/>
</dbReference>
<protein>
    <recommendedName>
        <fullName evidence="9">GOLD domain-containing protein</fullName>
    </recommendedName>
</protein>
<feature type="domain" description="GOLD" evidence="9">
    <location>
        <begin position="32"/>
        <end position="121"/>
    </location>
</feature>
<dbReference type="GO" id="GO:0097193">
    <property type="term" value="P:intrinsic apoptotic signaling pathway"/>
    <property type="evidence" value="ECO:0007669"/>
    <property type="project" value="InterPro"/>
</dbReference>
<dbReference type="PROSITE" id="PS50866">
    <property type="entry name" value="GOLD"/>
    <property type="match status" value="1"/>
</dbReference>
<dbReference type="Pfam" id="PF10231">
    <property type="entry name" value="COA8"/>
    <property type="match status" value="1"/>
</dbReference>
<dbReference type="SMART" id="SM01190">
    <property type="entry name" value="EMP24_GP25L"/>
    <property type="match status" value="1"/>
</dbReference>
<comment type="similarity">
    <text evidence="2">Belongs to the COA8 family.</text>
</comment>
<keyword evidence="5" id="KW-0496">Mitochondrion</keyword>
<keyword evidence="8" id="KW-0732">Signal</keyword>
<evidence type="ECO:0000256" key="6">
    <source>
        <dbReference type="ARBA" id="ARBA00023136"/>
    </source>
</evidence>
<organism evidence="10">
    <name type="scientific">Notodromas monacha</name>
    <dbReference type="NCBI Taxonomy" id="399045"/>
    <lineage>
        <taxon>Eukaryota</taxon>
        <taxon>Metazoa</taxon>
        <taxon>Ecdysozoa</taxon>
        <taxon>Arthropoda</taxon>
        <taxon>Crustacea</taxon>
        <taxon>Oligostraca</taxon>
        <taxon>Ostracoda</taxon>
        <taxon>Podocopa</taxon>
        <taxon>Podocopida</taxon>
        <taxon>Cypridocopina</taxon>
        <taxon>Cypridoidea</taxon>
        <taxon>Cyprididae</taxon>
        <taxon>Notodromas</taxon>
    </lineage>
</organism>
<keyword evidence="7" id="KW-1133">Transmembrane helix</keyword>
<reference evidence="10" key="1">
    <citation type="submission" date="2020-11" db="EMBL/GenBank/DDBJ databases">
        <authorList>
            <person name="Tran Van P."/>
        </authorList>
    </citation>
    <scope>NUCLEOTIDE SEQUENCE</scope>
</reference>
<gene>
    <name evidence="10" type="ORF">NMOB1V02_LOCUS2127</name>
</gene>
<name>A0A7R9BHB0_9CRUS</name>
<dbReference type="Pfam" id="PF01105">
    <property type="entry name" value="EMP24_GP25L"/>
    <property type="match status" value="1"/>
</dbReference>
<dbReference type="EMBL" id="OA882267">
    <property type="protein sequence ID" value="CAD7274279.1"/>
    <property type="molecule type" value="Genomic_DNA"/>
</dbReference>
<dbReference type="PANTHER" id="PTHR31107">
    <property type="entry name" value="APOPTOGENIC PROTEIN 1, MITOCHONDRIAL"/>
    <property type="match status" value="1"/>
</dbReference>
<feature type="signal peptide" evidence="8">
    <location>
        <begin position="1"/>
        <end position="20"/>
    </location>
</feature>
<evidence type="ECO:0000256" key="4">
    <source>
        <dbReference type="ARBA" id="ARBA00022946"/>
    </source>
</evidence>
<dbReference type="InterPro" id="IPR009038">
    <property type="entry name" value="GOLD_dom"/>
</dbReference>
<dbReference type="EMBL" id="CAJPEX010000230">
    <property type="protein sequence ID" value="CAG0914431.1"/>
    <property type="molecule type" value="Genomic_DNA"/>
</dbReference>
<sequence>MAVALFHFISCLVLPVFVESMMFHLAAGPGNSKCLSDQVHKNVLVAGRYNVSEVSGHAVDLSVTDSGSQTLVSRVSTTGGKFVFINDDVDLFQICFVSRIVDQKLVPRKVTFHQVFLDVRHGVEAKSYEGLKNTAKLQEMEVELRRLEDLSASIMHDFNVMKEREATMRDTNESTNSRVLLFSAFGILWLAAVAAPASVTGVRSNVSNFQVSRSASSVIQKHGEVPCSICEDDGGQVVKGDAVKLDGLPPSSPKTEWCGPADPVSNIRHMLLPTPSTEGETHLQRKLRITKEAVNVWHQSFWKEHNTAFFKGKQEWMKVHEVEGTRDPVRVSEFYKKFLDQNWERHVNYNFEWYKKNLHLILLSLLVQVEGVVGKLRVR</sequence>
<dbReference type="InterPro" id="IPR018796">
    <property type="entry name" value="COA8"/>
</dbReference>
<evidence type="ECO:0000256" key="1">
    <source>
        <dbReference type="ARBA" id="ARBA00004443"/>
    </source>
</evidence>
<evidence type="ECO:0000313" key="10">
    <source>
        <dbReference type="EMBL" id="CAD7274279.1"/>
    </source>
</evidence>
<dbReference type="AlphaFoldDB" id="A0A7R9BHB0"/>
<keyword evidence="11" id="KW-1185">Reference proteome</keyword>